<keyword evidence="10" id="KW-0547">Nucleotide-binding</keyword>
<evidence type="ECO:0000256" key="5">
    <source>
        <dbReference type="ARBA" id="ARBA00022777"/>
    </source>
</evidence>
<name>A0A5B9DCF5_9ARCH</name>
<keyword evidence="4" id="KW-0808">Transferase</keyword>
<dbReference type="Pfam" id="PF00672">
    <property type="entry name" value="HAMP"/>
    <property type="match status" value="1"/>
</dbReference>
<feature type="domain" description="HAMP" evidence="9">
    <location>
        <begin position="352"/>
        <end position="404"/>
    </location>
</feature>
<dbReference type="AlphaFoldDB" id="A0A5B9DCF5"/>
<organism evidence="10 11">
    <name type="scientific">Promethearchaeum syntrophicum</name>
    <dbReference type="NCBI Taxonomy" id="2594042"/>
    <lineage>
        <taxon>Archaea</taxon>
        <taxon>Promethearchaeati</taxon>
        <taxon>Promethearchaeota</taxon>
        <taxon>Promethearchaeia</taxon>
        <taxon>Promethearchaeales</taxon>
        <taxon>Promethearchaeaceae</taxon>
        <taxon>Promethearchaeum</taxon>
    </lineage>
</organism>
<dbReference type="InterPro" id="IPR004358">
    <property type="entry name" value="Sig_transdc_His_kin-like_C"/>
</dbReference>
<keyword evidence="10" id="KW-0067">ATP-binding</keyword>
<dbReference type="GeneID" id="41330605"/>
<dbReference type="InterPro" id="IPR003594">
    <property type="entry name" value="HATPase_dom"/>
</dbReference>
<dbReference type="Pfam" id="PF02518">
    <property type="entry name" value="HATPase_c"/>
    <property type="match status" value="1"/>
</dbReference>
<dbReference type="PRINTS" id="PR00344">
    <property type="entry name" value="BCTRLSENSOR"/>
</dbReference>
<evidence type="ECO:0000313" key="10">
    <source>
        <dbReference type="EMBL" id="QEE16792.1"/>
    </source>
</evidence>
<dbReference type="Gene3D" id="3.30.565.10">
    <property type="entry name" value="Histidine kinase-like ATPase, C-terminal domain"/>
    <property type="match status" value="1"/>
</dbReference>
<evidence type="ECO:0000313" key="11">
    <source>
        <dbReference type="Proteomes" id="UP000321408"/>
    </source>
</evidence>
<dbReference type="SUPFAM" id="SSF55874">
    <property type="entry name" value="ATPase domain of HSP90 chaperone/DNA topoisomerase II/histidine kinase"/>
    <property type="match status" value="1"/>
</dbReference>
<evidence type="ECO:0000256" key="2">
    <source>
        <dbReference type="ARBA" id="ARBA00012438"/>
    </source>
</evidence>
<dbReference type="KEGG" id="psyt:DSAG12_02622"/>
<dbReference type="PANTHER" id="PTHR43065">
    <property type="entry name" value="SENSOR HISTIDINE KINASE"/>
    <property type="match status" value="1"/>
</dbReference>
<dbReference type="PROSITE" id="PS50885">
    <property type="entry name" value="HAMP"/>
    <property type="match status" value="1"/>
</dbReference>
<evidence type="ECO:0000259" key="7">
    <source>
        <dbReference type="PROSITE" id="PS50109"/>
    </source>
</evidence>
<dbReference type="InterPro" id="IPR011006">
    <property type="entry name" value="CheY-like_superfamily"/>
</dbReference>
<dbReference type="SMART" id="SM00388">
    <property type="entry name" value="HisKA"/>
    <property type="match status" value="1"/>
</dbReference>
<dbReference type="CDD" id="cd06225">
    <property type="entry name" value="HAMP"/>
    <property type="match status" value="1"/>
</dbReference>
<dbReference type="RefSeq" id="WP_147663723.1">
    <property type="nucleotide sequence ID" value="NZ_CP042905.2"/>
</dbReference>
<evidence type="ECO:0000259" key="9">
    <source>
        <dbReference type="PROSITE" id="PS50885"/>
    </source>
</evidence>
<feature type="domain" description="Histidine kinase" evidence="7">
    <location>
        <begin position="421"/>
        <end position="643"/>
    </location>
</feature>
<dbReference type="InterPro" id="IPR003660">
    <property type="entry name" value="HAMP_dom"/>
</dbReference>
<dbReference type="Pfam" id="PF00072">
    <property type="entry name" value="Response_reg"/>
    <property type="match status" value="1"/>
</dbReference>
<feature type="transmembrane region" description="Helical" evidence="6">
    <location>
        <begin position="328"/>
        <end position="349"/>
    </location>
</feature>
<dbReference type="EMBL" id="CP042905">
    <property type="protein sequence ID" value="QEE16792.1"/>
    <property type="molecule type" value="Genomic_DNA"/>
</dbReference>
<dbReference type="SMART" id="SM00448">
    <property type="entry name" value="REC"/>
    <property type="match status" value="1"/>
</dbReference>
<reference evidence="10 11" key="2">
    <citation type="journal article" date="2024" name="Int. J. Syst. Evol. Microbiol.">
        <title>Promethearchaeum syntrophicum gen. nov., sp. nov., an anaerobic, obligately syntrophic archaeon, the first isolate of the lineage 'Asgard' archaea, and proposal of the new archaeal phylum Promethearchaeota phyl. nov. and kingdom Promethearchaeati regn. nov.</title>
        <authorList>
            <person name="Imachi H."/>
            <person name="Nobu M.K."/>
            <person name="Kato S."/>
            <person name="Takaki Y."/>
            <person name="Miyazaki M."/>
            <person name="Miyata M."/>
            <person name="Ogawara M."/>
            <person name="Saito Y."/>
            <person name="Sakai S."/>
            <person name="Tahara Y.O."/>
            <person name="Takano Y."/>
            <person name="Tasumi E."/>
            <person name="Uematsu K."/>
            <person name="Yoshimura T."/>
            <person name="Itoh T."/>
            <person name="Ohkuma M."/>
            <person name="Takai K."/>
        </authorList>
    </citation>
    <scope>NUCLEOTIDE SEQUENCE [LARGE SCALE GENOMIC DNA]</scope>
    <source>
        <strain evidence="10 11">MK-D1</strain>
    </source>
</reference>
<feature type="domain" description="Response regulatory" evidence="8">
    <location>
        <begin position="665"/>
        <end position="780"/>
    </location>
</feature>
<dbReference type="SUPFAM" id="SSF158472">
    <property type="entry name" value="HAMP domain-like"/>
    <property type="match status" value="1"/>
</dbReference>
<dbReference type="Proteomes" id="UP000321408">
    <property type="component" value="Chromosome"/>
</dbReference>
<protein>
    <recommendedName>
        <fullName evidence="2">histidine kinase</fullName>
        <ecNumber evidence="2">2.7.13.3</ecNumber>
    </recommendedName>
</protein>
<keyword evidence="5" id="KW-0418">Kinase</keyword>
<dbReference type="SUPFAM" id="SSF52172">
    <property type="entry name" value="CheY-like"/>
    <property type="match status" value="1"/>
</dbReference>
<keyword evidence="3" id="KW-0597">Phosphoprotein</keyword>
<dbReference type="Gene3D" id="3.30.450.20">
    <property type="entry name" value="PAS domain"/>
    <property type="match status" value="1"/>
</dbReference>
<dbReference type="PROSITE" id="PS50110">
    <property type="entry name" value="RESPONSE_REGULATORY"/>
    <property type="match status" value="1"/>
</dbReference>
<dbReference type="InterPro" id="IPR005467">
    <property type="entry name" value="His_kinase_dom"/>
</dbReference>
<keyword evidence="6" id="KW-1133">Transmembrane helix</keyword>
<dbReference type="PANTHER" id="PTHR43065:SF42">
    <property type="entry name" value="TWO-COMPONENT SENSOR PPRA"/>
    <property type="match status" value="1"/>
</dbReference>
<gene>
    <name evidence="10" type="ORF">DSAG12_02622</name>
</gene>
<evidence type="ECO:0000256" key="1">
    <source>
        <dbReference type="ARBA" id="ARBA00000085"/>
    </source>
</evidence>
<dbReference type="Gene3D" id="1.10.287.130">
    <property type="match status" value="1"/>
</dbReference>
<dbReference type="Gene3D" id="3.40.50.2300">
    <property type="match status" value="1"/>
</dbReference>
<proteinExistence type="predicted"/>
<keyword evidence="11" id="KW-1185">Reference proteome</keyword>
<dbReference type="OrthoDB" id="9652at2157"/>
<sequence>MKIRTQVFIFILCISLISIGVYTGIILLFNNNLEHELRTSITEERVQEIENETLKLIEITEERISDELTNDFYVLKTLALSLAKPLSEGDLDSVTWIYTSLNTMNPTFSGIWVANSSDIIVAGSPHPYFPIGKNISNDIVHQSILELLEDGYNKSTFPLITFNPWFVGGSDIEEYGMGYNYPIFYNNSYVGMLMMTRSWDQFQTLIQGLQIGDSGNTFLINLNGDLIAGNYENLSQPYSFNFFQQYPEYNSSQNILNQTVGISSLNIGEDIEFVICFKMISMINNPFPDFISPMIAQKWMVITLFSIEEFFSPLETNIAILNEGFVQMFQYIFFSFLILIIFILTSAYYSSKSIENPLIQLIRATKKIRQGDLDCTFELAKNDEIRELTHSFSEMVLNLKNTQEKLLIARKMEAIGRLAGGVAHDFNNLLTIINGLSLLMIDNIPDDKQEINSNLQEILDAGNRAADLTKQLLSFSRKQIIKPKVLNLNTLIQNMSQMLQRLISEDILLDVIYFDKLEPIFVDPNQIEQVILNLCINARDAMPQGGNLTIETCNFDISEEILGLNLEPGKYVKLSITDTGCGMTEEQVPQLFEPFYTTKPLGRGTGLGLSTVYGNLKQNNCEISVYSQVGIGTTFSIYFPQTKQSKKDLVCSKPNTAENLQGNETILVVEDDISIRSFILKVLSSMGYHVLEAENPIKALEISRSYEKSINLIITDIIMPNMSGIKFKAILSEERPEIPFIFISGYPKAKINQSLLQDESEFLPKPFSASDLCMTIRKILGDS</sequence>
<evidence type="ECO:0000256" key="3">
    <source>
        <dbReference type="ARBA" id="ARBA00022553"/>
    </source>
</evidence>
<dbReference type="EC" id="2.7.13.3" evidence="2"/>
<dbReference type="InterPro" id="IPR036097">
    <property type="entry name" value="HisK_dim/P_sf"/>
</dbReference>
<dbReference type="InterPro" id="IPR001789">
    <property type="entry name" value="Sig_transdc_resp-reg_receiver"/>
</dbReference>
<dbReference type="PROSITE" id="PS50109">
    <property type="entry name" value="HIS_KIN"/>
    <property type="match status" value="1"/>
</dbReference>
<dbReference type="CDD" id="cd00082">
    <property type="entry name" value="HisKA"/>
    <property type="match status" value="1"/>
</dbReference>
<keyword evidence="6" id="KW-0812">Transmembrane</keyword>
<evidence type="ECO:0000256" key="4">
    <source>
        <dbReference type="ARBA" id="ARBA00022679"/>
    </source>
</evidence>
<dbReference type="InterPro" id="IPR036890">
    <property type="entry name" value="HATPase_C_sf"/>
</dbReference>
<keyword evidence="6" id="KW-0472">Membrane</keyword>
<dbReference type="SMART" id="SM00387">
    <property type="entry name" value="HATPase_c"/>
    <property type="match status" value="1"/>
</dbReference>
<evidence type="ECO:0000259" key="8">
    <source>
        <dbReference type="PROSITE" id="PS50110"/>
    </source>
</evidence>
<reference evidence="10 11" key="1">
    <citation type="journal article" date="2020" name="Nature">
        <title>Isolation of an archaeon at the prokaryote-eukaryote interface.</title>
        <authorList>
            <person name="Imachi H."/>
            <person name="Nobu M.K."/>
            <person name="Nakahara N."/>
            <person name="Morono Y."/>
            <person name="Ogawara M."/>
            <person name="Takaki Y."/>
            <person name="Takano Y."/>
            <person name="Uematsu K."/>
            <person name="Ikuta T."/>
            <person name="Ito M."/>
            <person name="Matsui Y."/>
            <person name="Miyazaki M."/>
            <person name="Murata K."/>
            <person name="Saito Y."/>
            <person name="Sakai S."/>
            <person name="Song C."/>
            <person name="Tasumi E."/>
            <person name="Yamanaka Y."/>
            <person name="Yamaguchi T."/>
            <person name="Kamagata Y."/>
            <person name="Tamaki H."/>
            <person name="Takai K."/>
        </authorList>
    </citation>
    <scope>NUCLEOTIDE SEQUENCE [LARGE SCALE GENOMIC DNA]</scope>
    <source>
        <strain evidence="10 11">MK-D1</strain>
    </source>
</reference>
<dbReference type="SMART" id="SM00304">
    <property type="entry name" value="HAMP"/>
    <property type="match status" value="1"/>
</dbReference>
<evidence type="ECO:0000256" key="6">
    <source>
        <dbReference type="SAM" id="Phobius"/>
    </source>
</evidence>
<dbReference type="InterPro" id="IPR003661">
    <property type="entry name" value="HisK_dim/P_dom"/>
</dbReference>
<accession>A0A5B9DCF5</accession>
<dbReference type="GO" id="GO:0000155">
    <property type="term" value="F:phosphorelay sensor kinase activity"/>
    <property type="evidence" value="ECO:0007669"/>
    <property type="project" value="InterPro"/>
</dbReference>
<feature type="transmembrane region" description="Helical" evidence="6">
    <location>
        <begin position="7"/>
        <end position="29"/>
    </location>
</feature>
<dbReference type="SUPFAM" id="SSF47384">
    <property type="entry name" value="Homodimeric domain of signal transducing histidine kinase"/>
    <property type="match status" value="1"/>
</dbReference>
<dbReference type="Gene3D" id="6.10.340.10">
    <property type="match status" value="1"/>
</dbReference>
<comment type="catalytic activity">
    <reaction evidence="1">
        <text>ATP + protein L-histidine = ADP + protein N-phospho-L-histidine.</text>
        <dbReference type="EC" id="2.7.13.3"/>
    </reaction>
</comment>
<dbReference type="GO" id="GO:0016020">
    <property type="term" value="C:membrane"/>
    <property type="evidence" value="ECO:0007669"/>
    <property type="project" value="InterPro"/>
</dbReference>